<feature type="transmembrane region" description="Helical" evidence="12">
    <location>
        <begin position="29"/>
        <end position="48"/>
    </location>
</feature>
<name>A0A4Y3UN89_9MICO</name>
<feature type="compositionally biased region" description="Basic and acidic residues" evidence="11">
    <location>
        <begin position="420"/>
        <end position="431"/>
    </location>
</feature>
<feature type="transmembrane region" description="Helical" evidence="12">
    <location>
        <begin position="68"/>
        <end position="101"/>
    </location>
</feature>
<feature type="transmembrane region" description="Helical" evidence="12">
    <location>
        <begin position="132"/>
        <end position="151"/>
    </location>
</feature>
<comment type="subcellular location">
    <subcellularLocation>
        <location evidence="1">Cell membrane</location>
        <topology evidence="1">Multi-pass membrane protein</topology>
    </subcellularLocation>
</comment>
<feature type="transmembrane region" description="Helical" evidence="12">
    <location>
        <begin position="252"/>
        <end position="270"/>
    </location>
</feature>
<dbReference type="GO" id="GO:0005886">
    <property type="term" value="C:plasma membrane"/>
    <property type="evidence" value="ECO:0007669"/>
    <property type="project" value="UniProtKB-SubCell"/>
</dbReference>
<dbReference type="Pfam" id="PF02653">
    <property type="entry name" value="BPD_transp_2"/>
    <property type="match status" value="1"/>
</dbReference>
<feature type="transmembrane region" description="Helical" evidence="12">
    <location>
        <begin position="302"/>
        <end position="320"/>
    </location>
</feature>
<dbReference type="RefSeq" id="WP_141380239.1">
    <property type="nucleotide sequence ID" value="NZ_BJNA01000018.1"/>
</dbReference>
<dbReference type="InterPro" id="IPR001851">
    <property type="entry name" value="ABC_transp_permease"/>
</dbReference>
<feature type="transmembrane region" description="Helical" evidence="12">
    <location>
        <begin position="185"/>
        <end position="204"/>
    </location>
</feature>
<evidence type="ECO:0000256" key="1">
    <source>
        <dbReference type="ARBA" id="ARBA00004651"/>
    </source>
</evidence>
<evidence type="ECO:0000313" key="14">
    <source>
        <dbReference type="Proteomes" id="UP000319804"/>
    </source>
</evidence>
<dbReference type="AlphaFoldDB" id="A0A4Y3UN89"/>
<dbReference type="PANTHER" id="PTHR32196:SF32">
    <property type="entry name" value="XYLOSE TRANSPORT SYSTEM PERMEASE PROTEIN XYLH"/>
    <property type="match status" value="1"/>
</dbReference>
<keyword evidence="2" id="KW-0813">Transport</keyword>
<evidence type="ECO:0000256" key="3">
    <source>
        <dbReference type="ARBA" id="ARBA00022475"/>
    </source>
</evidence>
<feature type="region of interest" description="Disordered" evidence="11">
    <location>
        <begin position="420"/>
        <end position="457"/>
    </location>
</feature>
<feature type="transmembrane region" description="Helical" evidence="12">
    <location>
        <begin position="108"/>
        <end position="126"/>
    </location>
</feature>
<comment type="function">
    <text evidence="9">Part of the binding-protein-dependent transport system for D-xylose. Probably responsible for the translocation of the substrate across the membrane.</text>
</comment>
<dbReference type="OrthoDB" id="3468954at2"/>
<comment type="caution">
    <text evidence="13">The sequence shown here is derived from an EMBL/GenBank/DDBJ whole genome shotgun (WGS) entry which is preliminary data.</text>
</comment>
<feature type="transmembrane region" description="Helical" evidence="12">
    <location>
        <begin position="375"/>
        <end position="400"/>
    </location>
</feature>
<keyword evidence="4" id="KW-0997">Cell inner membrane</keyword>
<evidence type="ECO:0000256" key="2">
    <source>
        <dbReference type="ARBA" id="ARBA00022448"/>
    </source>
</evidence>
<sequence>MTTETVPSKSTGGGFADLKKMFGGSTSSLRQFGILFSLIAIIVVFQIWTNGTTLSPQNLINVVSQQSYILILAIGMVMVIILGHIDLSVGSVAAFVGIIVAKSMDDWQVPWPVAIGIGLVVGALVGAWQGFWVAYVGVPAFIVTLAGMLIFRGGNQWIGQSTTTPVPPEYSFIGSGYLPELPINVNFNVLTMLLGLVGVGWVFYNEYRLRRQQHQIGVESAPLWVSGVKVVLLSAAILWAAWLFATGRPGTSFPVSGVILLVLVVVYSFLTNRTVFGRHIYAVGGNRMAAALSGVKDRRVDFLVMMNMSVLAAVAGMIYVGRATASGPQDGNGWELDAIAAVFIGGAAVSGGIGTDIGSIIGGLVMAFLNNGLQLIGAGADAIAITKGLVLLLAVAIDVISKRRGGPSIIGIFMRRFENKDGKDDKDKKAVLPETMPAVAPTSVSNESSLPADLPRQ</sequence>
<dbReference type="EMBL" id="VFPS01000001">
    <property type="protein sequence ID" value="TQN00014.1"/>
    <property type="molecule type" value="Genomic_DNA"/>
</dbReference>
<evidence type="ECO:0000256" key="4">
    <source>
        <dbReference type="ARBA" id="ARBA00022519"/>
    </source>
</evidence>
<dbReference type="Proteomes" id="UP000319804">
    <property type="component" value="Unassembled WGS sequence"/>
</dbReference>
<dbReference type="PANTHER" id="PTHR32196">
    <property type="entry name" value="ABC TRANSPORTER PERMEASE PROTEIN YPHD-RELATED-RELATED"/>
    <property type="match status" value="1"/>
</dbReference>
<dbReference type="CDD" id="cd06579">
    <property type="entry name" value="TM_PBP1_transp_AraH_like"/>
    <property type="match status" value="1"/>
</dbReference>
<feature type="transmembrane region" description="Helical" evidence="12">
    <location>
        <begin position="341"/>
        <end position="369"/>
    </location>
</feature>
<dbReference type="NCBIfam" id="NF040906">
    <property type="entry name" value="GguB"/>
    <property type="match status" value="1"/>
</dbReference>
<evidence type="ECO:0000256" key="12">
    <source>
        <dbReference type="SAM" id="Phobius"/>
    </source>
</evidence>
<evidence type="ECO:0000256" key="8">
    <source>
        <dbReference type="ARBA" id="ARBA00023136"/>
    </source>
</evidence>
<accession>A0A4Y3UN89</accession>
<evidence type="ECO:0000256" key="5">
    <source>
        <dbReference type="ARBA" id="ARBA00022597"/>
    </source>
</evidence>
<keyword evidence="3" id="KW-1003">Cell membrane</keyword>
<evidence type="ECO:0000256" key="11">
    <source>
        <dbReference type="SAM" id="MobiDB-lite"/>
    </source>
</evidence>
<keyword evidence="8 12" id="KW-0472">Membrane</keyword>
<gene>
    <name evidence="13" type="ORF">FHX68_0078</name>
</gene>
<protein>
    <recommendedName>
        <fullName evidence="10">Xylose transport system permease protein XylH</fullName>
    </recommendedName>
</protein>
<evidence type="ECO:0000256" key="7">
    <source>
        <dbReference type="ARBA" id="ARBA00022989"/>
    </source>
</evidence>
<evidence type="ECO:0000256" key="9">
    <source>
        <dbReference type="ARBA" id="ARBA00035611"/>
    </source>
</evidence>
<keyword evidence="5 13" id="KW-0762">Sugar transport</keyword>
<keyword evidence="6 12" id="KW-0812">Transmembrane</keyword>
<feature type="transmembrane region" description="Helical" evidence="12">
    <location>
        <begin position="224"/>
        <end position="245"/>
    </location>
</feature>
<reference evidence="13 14" key="1">
    <citation type="submission" date="2019-06" db="EMBL/GenBank/DDBJ databases">
        <title>Sequencing the genomes of 1000 actinobacteria strains.</title>
        <authorList>
            <person name="Klenk H.-P."/>
        </authorList>
    </citation>
    <scope>NUCLEOTIDE SEQUENCE [LARGE SCALE GENOMIC DNA]</scope>
    <source>
        <strain evidence="13 14">DSM 20427</strain>
    </source>
</reference>
<evidence type="ECO:0000256" key="6">
    <source>
        <dbReference type="ARBA" id="ARBA00022692"/>
    </source>
</evidence>
<evidence type="ECO:0000256" key="10">
    <source>
        <dbReference type="ARBA" id="ARBA00035686"/>
    </source>
</evidence>
<dbReference type="GO" id="GO:0022857">
    <property type="term" value="F:transmembrane transporter activity"/>
    <property type="evidence" value="ECO:0007669"/>
    <property type="project" value="InterPro"/>
</dbReference>
<evidence type="ECO:0000313" key="13">
    <source>
        <dbReference type="EMBL" id="TQN00014.1"/>
    </source>
</evidence>
<keyword evidence="14" id="KW-1185">Reference proteome</keyword>
<proteinExistence type="predicted"/>
<organism evidence="13 14">
    <name type="scientific">Microbacterium lacticum</name>
    <dbReference type="NCBI Taxonomy" id="33885"/>
    <lineage>
        <taxon>Bacteria</taxon>
        <taxon>Bacillati</taxon>
        <taxon>Actinomycetota</taxon>
        <taxon>Actinomycetes</taxon>
        <taxon>Micrococcales</taxon>
        <taxon>Microbacteriaceae</taxon>
        <taxon>Microbacterium</taxon>
    </lineage>
</organism>
<keyword evidence="7 12" id="KW-1133">Transmembrane helix</keyword>